<dbReference type="PANTHER" id="PTHR30050">
    <property type="entry name" value="CHROMOSOMAL REPLICATION INITIATOR PROTEIN DNAA"/>
    <property type="match status" value="1"/>
</dbReference>
<dbReference type="GO" id="GO:0032297">
    <property type="term" value="P:negative regulation of DNA-templated DNA replication initiation"/>
    <property type="evidence" value="ECO:0007669"/>
    <property type="project" value="InterPro"/>
</dbReference>
<feature type="domain" description="Chromosomal replication initiator protein DnaA ATPAse" evidence="1">
    <location>
        <begin position="19"/>
        <end position="170"/>
    </location>
</feature>
<dbReference type="Pfam" id="PF22688">
    <property type="entry name" value="Hda_lid"/>
    <property type="match status" value="1"/>
</dbReference>
<sequence length="245" mass="27279">MSALNHPQLPLSFEAGELFTFDSFIAGNNIVAVGLAKKITSNQADNQAANQAVDQGEKQLYFWGESGLGKSHLLQASCNLAAKNQQTVCYLTRAEVAGQTTDMFDGLEQVDLICLDDIETWLVGKDWEIALFNLINRVRETGGGLMMTSAHPPEEAFVKLPDLRSRLSWGPVFQLQNLSDKEKYQALSFRAKQNGLALPENVADYLMQRYPRDMFGLFERLAVLDKASMAMQRKLTIPLIKSVFG</sequence>
<reference evidence="3" key="1">
    <citation type="submission" date="2018-06" db="EMBL/GenBank/DDBJ databases">
        <authorList>
            <person name="Zhirakovskaya E."/>
        </authorList>
    </citation>
    <scope>NUCLEOTIDE SEQUENCE</scope>
</reference>
<dbReference type="InterPro" id="IPR027417">
    <property type="entry name" value="P-loop_NTPase"/>
</dbReference>
<proteinExistence type="predicted"/>
<evidence type="ECO:0000259" key="2">
    <source>
        <dbReference type="Pfam" id="PF22688"/>
    </source>
</evidence>
<evidence type="ECO:0000259" key="1">
    <source>
        <dbReference type="Pfam" id="PF00308"/>
    </source>
</evidence>
<dbReference type="InterPro" id="IPR017788">
    <property type="entry name" value="Hda"/>
</dbReference>
<protein>
    <submittedName>
        <fullName evidence="3">DnaA inactivator Hda (Shorter homolog of DnaA)</fullName>
    </submittedName>
</protein>
<feature type="domain" description="Hda lid" evidence="2">
    <location>
        <begin position="180"/>
        <end position="243"/>
    </location>
</feature>
<dbReference type="GO" id="GO:0006270">
    <property type="term" value="P:DNA replication initiation"/>
    <property type="evidence" value="ECO:0007669"/>
    <property type="project" value="TreeGrafter"/>
</dbReference>
<dbReference type="InterPro" id="IPR013317">
    <property type="entry name" value="DnaA_dom"/>
</dbReference>
<dbReference type="Gene3D" id="3.40.50.300">
    <property type="entry name" value="P-loop containing nucleotide triphosphate hydrolases"/>
    <property type="match status" value="1"/>
</dbReference>
<dbReference type="Pfam" id="PF00308">
    <property type="entry name" value="Bac_DnaA"/>
    <property type="match status" value="1"/>
</dbReference>
<dbReference type="AlphaFoldDB" id="A0A3B0W5P5"/>
<dbReference type="Gene3D" id="1.10.8.60">
    <property type="match status" value="1"/>
</dbReference>
<dbReference type="NCBIfam" id="TIGR03420">
    <property type="entry name" value="DnaA_homol_Hda"/>
    <property type="match status" value="1"/>
</dbReference>
<dbReference type="EMBL" id="UOFD01000017">
    <property type="protein sequence ID" value="VAW50601.1"/>
    <property type="molecule type" value="Genomic_DNA"/>
</dbReference>
<gene>
    <name evidence="3" type="ORF">MNBD_GAMMA06-1680</name>
</gene>
<evidence type="ECO:0000313" key="3">
    <source>
        <dbReference type="EMBL" id="VAW50601.1"/>
    </source>
</evidence>
<accession>A0A3B0W5P5</accession>
<dbReference type="PANTHER" id="PTHR30050:SF5">
    <property type="entry name" value="DNAA REGULATORY INACTIVATOR HDA"/>
    <property type="match status" value="1"/>
</dbReference>
<name>A0A3B0W5P5_9ZZZZ</name>
<organism evidence="3">
    <name type="scientific">hydrothermal vent metagenome</name>
    <dbReference type="NCBI Taxonomy" id="652676"/>
    <lineage>
        <taxon>unclassified sequences</taxon>
        <taxon>metagenomes</taxon>
        <taxon>ecological metagenomes</taxon>
    </lineage>
</organism>
<dbReference type="InterPro" id="IPR055199">
    <property type="entry name" value="Hda_lid"/>
</dbReference>
<dbReference type="SUPFAM" id="SSF52540">
    <property type="entry name" value="P-loop containing nucleoside triphosphate hydrolases"/>
    <property type="match status" value="1"/>
</dbReference>